<organism evidence="2 3">
    <name type="scientific">Streptomyces maoxianensis</name>
    <dbReference type="NCBI Taxonomy" id="1459942"/>
    <lineage>
        <taxon>Bacteria</taxon>
        <taxon>Bacillati</taxon>
        <taxon>Actinomycetota</taxon>
        <taxon>Actinomycetes</taxon>
        <taxon>Kitasatosporales</taxon>
        <taxon>Streptomycetaceae</taxon>
        <taxon>Streptomyces</taxon>
    </lineage>
</organism>
<dbReference type="Proteomes" id="UP001595993">
    <property type="component" value="Unassembled WGS sequence"/>
</dbReference>
<gene>
    <name evidence="2" type="ORF">ACFO9E_35125</name>
</gene>
<evidence type="ECO:0000313" key="2">
    <source>
        <dbReference type="EMBL" id="MFC4612935.1"/>
    </source>
</evidence>
<dbReference type="RefSeq" id="WP_381203436.1">
    <property type="nucleotide sequence ID" value="NZ_JBHSFE010000041.1"/>
</dbReference>
<keyword evidence="3" id="KW-1185">Reference proteome</keyword>
<proteinExistence type="predicted"/>
<dbReference type="EMBL" id="JBHSFE010000041">
    <property type="protein sequence ID" value="MFC4612935.1"/>
    <property type="molecule type" value="Genomic_DNA"/>
</dbReference>
<protein>
    <submittedName>
        <fullName evidence="2">Uncharacterized protein</fullName>
    </submittedName>
</protein>
<accession>A0ABV9GIL8</accession>
<name>A0ABV9GIL8_9ACTN</name>
<evidence type="ECO:0000256" key="1">
    <source>
        <dbReference type="SAM" id="MobiDB-lite"/>
    </source>
</evidence>
<reference evidence="3" key="1">
    <citation type="journal article" date="2019" name="Int. J. Syst. Evol. Microbiol.">
        <title>The Global Catalogue of Microorganisms (GCM) 10K type strain sequencing project: providing services to taxonomists for standard genome sequencing and annotation.</title>
        <authorList>
            <consortium name="The Broad Institute Genomics Platform"/>
            <consortium name="The Broad Institute Genome Sequencing Center for Infectious Disease"/>
            <person name="Wu L."/>
            <person name="Ma J."/>
        </authorList>
    </citation>
    <scope>NUCLEOTIDE SEQUENCE [LARGE SCALE GENOMIC DNA]</scope>
    <source>
        <strain evidence="3">CGMCC 4.7139</strain>
    </source>
</reference>
<comment type="caution">
    <text evidence="2">The sequence shown here is derived from an EMBL/GenBank/DDBJ whole genome shotgun (WGS) entry which is preliminary data.</text>
</comment>
<evidence type="ECO:0000313" key="3">
    <source>
        <dbReference type="Proteomes" id="UP001595993"/>
    </source>
</evidence>
<sequence>MSGLPVIAYPPSPTSGRRVRVDGEILGLVTTVISRSRRPDLAAKPGPVKSDDRQMTGRSTGEPPLATGGSAPATSTSGPRGVYVKPLEGQT</sequence>
<feature type="region of interest" description="Disordered" evidence="1">
    <location>
        <begin position="35"/>
        <end position="91"/>
    </location>
</feature>